<dbReference type="RefSeq" id="WP_054657394.1">
    <property type="nucleotide sequence ID" value="NZ_AYYQ01000001.1"/>
</dbReference>
<evidence type="ECO:0000313" key="5">
    <source>
        <dbReference type="EMBL" id="KRM69947.1"/>
    </source>
</evidence>
<comment type="caution">
    <text evidence="5">The sequence shown here is derived from an EMBL/GenBank/DDBJ whole genome shotgun (WGS) entry which is preliminary data.</text>
</comment>
<accession>A0A0R2B0K4</accession>
<evidence type="ECO:0000256" key="2">
    <source>
        <dbReference type="ARBA" id="ARBA00022490"/>
    </source>
</evidence>
<dbReference type="EMBL" id="AYYQ01000001">
    <property type="protein sequence ID" value="KRM69947.1"/>
    <property type="molecule type" value="Genomic_DNA"/>
</dbReference>
<evidence type="ECO:0000259" key="4">
    <source>
        <dbReference type="Pfam" id="PF00881"/>
    </source>
</evidence>
<dbReference type="PANTHER" id="PTHR43035">
    <property type="entry name" value="FATTY ACID REPRESSION MUTANT PROTEIN 2-RELATED"/>
    <property type="match status" value="1"/>
</dbReference>
<sequence>MKNDFLEIQKKRRSVYALGKNIQQSNGELVSFIEDTIKESPSPFNSQSVRAAILFNENHDKLWDIVLDNLKPHLKDEDALNKTTAKIDAFKAGYATILYFTDSDVVKGLEEQFPAYKDNFYDWSEQSQGNAQYAVWTGLADNEIGANLQHYNPLIDDDVRKEFDIPSNWKLRGEMVFGSIENPAQAKDYIDDDKRFIVFE</sequence>
<feature type="domain" description="Nitroreductase" evidence="4">
    <location>
        <begin position="10"/>
        <end position="178"/>
    </location>
</feature>
<evidence type="ECO:0000313" key="6">
    <source>
        <dbReference type="Proteomes" id="UP000052012"/>
    </source>
</evidence>
<dbReference type="OrthoDB" id="9810617at2"/>
<dbReference type="InterPro" id="IPR029479">
    <property type="entry name" value="Nitroreductase"/>
</dbReference>
<dbReference type="InterPro" id="IPR000415">
    <property type="entry name" value="Nitroreductase-like"/>
</dbReference>
<dbReference type="PATRIC" id="fig|1423781.4.peg.115"/>
<keyword evidence="6" id="KW-1185">Reference proteome</keyword>
<dbReference type="Pfam" id="PF00881">
    <property type="entry name" value="Nitroreductase"/>
    <property type="match status" value="1"/>
</dbReference>
<dbReference type="GO" id="GO:0005737">
    <property type="term" value="C:cytoplasm"/>
    <property type="evidence" value="ECO:0007669"/>
    <property type="project" value="UniProtKB-SubCell"/>
</dbReference>
<dbReference type="AlphaFoldDB" id="A0A0R2B0K4"/>
<organism evidence="5 6">
    <name type="scientific">Apilactobacillus ozensis DSM 23829 = JCM 17196</name>
    <dbReference type="NCBI Taxonomy" id="1423781"/>
    <lineage>
        <taxon>Bacteria</taxon>
        <taxon>Bacillati</taxon>
        <taxon>Bacillota</taxon>
        <taxon>Bacilli</taxon>
        <taxon>Lactobacillales</taxon>
        <taxon>Lactobacillaceae</taxon>
        <taxon>Apilactobacillus</taxon>
    </lineage>
</organism>
<dbReference type="InterPro" id="IPR033877">
    <property type="entry name" value="Frm2/Hbn1"/>
</dbReference>
<comment type="subcellular location">
    <subcellularLocation>
        <location evidence="1">Cytoplasm</location>
    </subcellularLocation>
</comment>
<keyword evidence="3" id="KW-0560">Oxidoreductase</keyword>
<dbReference type="Gene3D" id="3.40.109.10">
    <property type="entry name" value="NADH Oxidase"/>
    <property type="match status" value="1"/>
</dbReference>
<reference evidence="5 6" key="1">
    <citation type="journal article" date="2015" name="Genome Announc.">
        <title>Expanding the biotechnology potential of lactobacilli through comparative genomics of 213 strains and associated genera.</title>
        <authorList>
            <person name="Sun Z."/>
            <person name="Harris H.M."/>
            <person name="McCann A."/>
            <person name="Guo C."/>
            <person name="Argimon S."/>
            <person name="Zhang W."/>
            <person name="Yang X."/>
            <person name="Jeffery I.B."/>
            <person name="Cooney J.C."/>
            <person name="Kagawa T.F."/>
            <person name="Liu W."/>
            <person name="Song Y."/>
            <person name="Salvetti E."/>
            <person name="Wrobel A."/>
            <person name="Rasinkangas P."/>
            <person name="Parkhill J."/>
            <person name="Rea M.C."/>
            <person name="O'Sullivan O."/>
            <person name="Ritari J."/>
            <person name="Douillard F.P."/>
            <person name="Paul Ross R."/>
            <person name="Yang R."/>
            <person name="Briner A.E."/>
            <person name="Felis G.E."/>
            <person name="de Vos W.M."/>
            <person name="Barrangou R."/>
            <person name="Klaenhammer T.R."/>
            <person name="Caufield P.W."/>
            <person name="Cui Y."/>
            <person name="Zhang H."/>
            <person name="O'Toole P.W."/>
        </authorList>
    </citation>
    <scope>NUCLEOTIDE SEQUENCE [LARGE SCALE GENOMIC DNA]</scope>
    <source>
        <strain evidence="5 6">DSM 23829</strain>
    </source>
</reference>
<proteinExistence type="predicted"/>
<dbReference type="GO" id="GO:0034599">
    <property type="term" value="P:cellular response to oxidative stress"/>
    <property type="evidence" value="ECO:0007669"/>
    <property type="project" value="InterPro"/>
</dbReference>
<dbReference type="CDD" id="cd02140">
    <property type="entry name" value="Frm2-like"/>
    <property type="match status" value="1"/>
</dbReference>
<evidence type="ECO:0000256" key="1">
    <source>
        <dbReference type="ARBA" id="ARBA00004496"/>
    </source>
</evidence>
<dbReference type="SUPFAM" id="SSF55469">
    <property type="entry name" value="FMN-dependent nitroreductase-like"/>
    <property type="match status" value="1"/>
</dbReference>
<dbReference type="PANTHER" id="PTHR43035:SF1">
    <property type="entry name" value="FATTY ACID REPRESSION MUTANT PROTEIN 2-RELATED"/>
    <property type="match status" value="1"/>
</dbReference>
<protein>
    <submittedName>
        <fullName evidence="5">Oxidoreductase</fullName>
    </submittedName>
</protein>
<evidence type="ECO:0000256" key="3">
    <source>
        <dbReference type="ARBA" id="ARBA00023002"/>
    </source>
</evidence>
<dbReference type="GO" id="GO:0016491">
    <property type="term" value="F:oxidoreductase activity"/>
    <property type="evidence" value="ECO:0007669"/>
    <property type="project" value="UniProtKB-KW"/>
</dbReference>
<dbReference type="FunFam" id="3.40.109.10:FF:000001">
    <property type="entry name" value="Nitroreductase family"/>
    <property type="match status" value="1"/>
</dbReference>
<keyword evidence="2" id="KW-0963">Cytoplasm</keyword>
<dbReference type="Proteomes" id="UP000052012">
    <property type="component" value="Unassembled WGS sequence"/>
</dbReference>
<gene>
    <name evidence="5" type="ORF">FD06_GL000114</name>
</gene>
<name>A0A0R2B0K4_9LACO</name>